<evidence type="ECO:0000313" key="2">
    <source>
        <dbReference type="EMBL" id="AHD07421.1"/>
    </source>
</evidence>
<keyword evidence="3" id="KW-1185">Reference proteome</keyword>
<dbReference type="Proteomes" id="UP000029431">
    <property type="component" value="Chromosome"/>
</dbReference>
<dbReference type="AlphaFoldDB" id="V9W8R0"/>
<dbReference type="HOGENOM" id="CLU_1747843_0_0_9"/>
<proteinExistence type="predicted"/>
<evidence type="ECO:0000313" key="3">
    <source>
        <dbReference type="Proteomes" id="UP000029431"/>
    </source>
</evidence>
<protein>
    <recommendedName>
        <fullName evidence="4">Hsp20/alpha crystallin family protein</fullName>
    </recommendedName>
</protein>
<feature type="region of interest" description="Disordered" evidence="1">
    <location>
        <begin position="59"/>
        <end position="80"/>
    </location>
</feature>
<dbReference type="eggNOG" id="ENOG50339SJ">
    <property type="taxonomic scope" value="Bacteria"/>
</dbReference>
<organism evidence="2 3">
    <name type="scientific">Paenibacillus larvae subsp. larvae DSM 25430</name>
    <dbReference type="NCBI Taxonomy" id="697284"/>
    <lineage>
        <taxon>Bacteria</taxon>
        <taxon>Bacillati</taxon>
        <taxon>Bacillota</taxon>
        <taxon>Bacilli</taxon>
        <taxon>Bacillales</taxon>
        <taxon>Paenibacillaceae</taxon>
        <taxon>Paenibacillus</taxon>
    </lineage>
</organism>
<dbReference type="KEGG" id="plv:ERIC2_c37080"/>
<dbReference type="EMBL" id="CP003355">
    <property type="protein sequence ID" value="AHD07421.1"/>
    <property type="molecule type" value="Genomic_DNA"/>
</dbReference>
<name>V9W8R0_9BACL</name>
<reference evidence="2 3" key="1">
    <citation type="journal article" date="2014" name="PLoS ONE">
        <title>How to Kill the Honey Bee Larva: Genomic Potential and Virulence Mechanisms of Paenibacillus larvae.</title>
        <authorList>
            <person name="Djukic M."/>
            <person name="Brzuszkiewicz E."/>
            <person name="Funfhaus A."/>
            <person name="Voss J."/>
            <person name="Gollnow K."/>
            <person name="Poppinga L."/>
            <person name="Liesegang H."/>
            <person name="Garcia-Gonzalez E."/>
            <person name="Genersch E."/>
            <person name="Daniel R."/>
        </authorList>
    </citation>
    <scope>NUCLEOTIDE SEQUENCE [LARGE SCALE GENOMIC DNA]</scope>
    <source>
        <strain evidence="2 3">DSM 25430</strain>
    </source>
</reference>
<dbReference type="PATRIC" id="fig|697284.3.peg.3512"/>
<sequence length="184" mass="21243">MRWYTMTNQQPGPGGWFNWGVFEQWFKQNSPLQNIPFFFGQGTDWSWLQDYMKQFNEQMTGSPVPDRKCQSEANAAPASPRTQQQAALNSQNGNFHYELIDLSHKMKARLHLPEETDLKRIKLFAGDHQLRVEGLPKDQTEIIPLPCKVASRMGKAVFQDGLLEVSLFKDTGVHLQEMNIEFKL</sequence>
<gene>
    <name evidence="2" type="ORF">ERIC2_c37080</name>
</gene>
<evidence type="ECO:0008006" key="4">
    <source>
        <dbReference type="Google" id="ProtNLM"/>
    </source>
</evidence>
<evidence type="ECO:0000256" key="1">
    <source>
        <dbReference type="SAM" id="MobiDB-lite"/>
    </source>
</evidence>
<accession>V9W8R0</accession>